<comment type="caution">
    <text evidence="1">The sequence shown here is derived from an EMBL/GenBank/DDBJ whole genome shotgun (WGS) entry which is preliminary data.</text>
</comment>
<reference evidence="1 2" key="1">
    <citation type="journal article" date="2020" name="IScience">
        <title>Genome Sequencing of the Endangered Kingdonia uniflora (Circaeasteraceae, Ranunculales) Reveals Potential Mechanisms of Evolutionary Specialization.</title>
        <authorList>
            <person name="Sun Y."/>
            <person name="Deng T."/>
            <person name="Zhang A."/>
            <person name="Moore M.J."/>
            <person name="Landis J.B."/>
            <person name="Lin N."/>
            <person name="Zhang H."/>
            <person name="Zhang X."/>
            <person name="Huang J."/>
            <person name="Zhang X."/>
            <person name="Sun H."/>
            <person name="Wang H."/>
        </authorList>
    </citation>
    <scope>NUCLEOTIDE SEQUENCE [LARGE SCALE GENOMIC DNA]</scope>
    <source>
        <strain evidence="1">TB1705</strain>
        <tissue evidence="1">Leaf</tissue>
    </source>
</reference>
<dbReference type="OrthoDB" id="1936364at2759"/>
<dbReference type="EMBL" id="JACGCM010000816">
    <property type="protein sequence ID" value="KAF6165807.1"/>
    <property type="molecule type" value="Genomic_DNA"/>
</dbReference>
<keyword evidence="2" id="KW-1185">Reference proteome</keyword>
<dbReference type="SUPFAM" id="SSF53098">
    <property type="entry name" value="Ribonuclease H-like"/>
    <property type="match status" value="1"/>
</dbReference>
<dbReference type="Proteomes" id="UP000541444">
    <property type="component" value="Unassembled WGS sequence"/>
</dbReference>
<sequence length="342" mass="39761">MRRSKLAPSAKPKVTLNINYPKDYWNDAWNVEFEELTKTKTLSMHNLRFYKILKVRPRILLNEGNSLRNVMNCKASCEYDKHMSHQDHVIHDQGHAGNIESWSLMFDLYSESFCLTQFVPEDVQALALHAVRGKEFPYKKRKTVKLAKYSSSIKGNGVKEVIFTLDPLIKVLRLVDGRGSTAGYLYEAMEKATVEFEQNRNSDPLKYSKLVKLYELKRDGHILHKIHAVAAFLNPSFMYDGKFTYEQTDVKDDMNYIVERMVHPSEWTILLQSSYFTMVAFRILSQPYSSIAYGTNWSAYDVAQTKKINEESDNILEDLIYTTLNTKIWLMILTLKSKIHVQ</sequence>
<evidence type="ECO:0000313" key="2">
    <source>
        <dbReference type="Proteomes" id="UP000541444"/>
    </source>
</evidence>
<proteinExistence type="predicted"/>
<name>A0A7J7NF70_9MAGN</name>
<protein>
    <submittedName>
        <fullName evidence="1">Uncharacterized protein</fullName>
    </submittedName>
</protein>
<organism evidence="1 2">
    <name type="scientific">Kingdonia uniflora</name>
    <dbReference type="NCBI Taxonomy" id="39325"/>
    <lineage>
        <taxon>Eukaryota</taxon>
        <taxon>Viridiplantae</taxon>
        <taxon>Streptophyta</taxon>
        <taxon>Embryophyta</taxon>
        <taxon>Tracheophyta</taxon>
        <taxon>Spermatophyta</taxon>
        <taxon>Magnoliopsida</taxon>
        <taxon>Ranunculales</taxon>
        <taxon>Circaeasteraceae</taxon>
        <taxon>Kingdonia</taxon>
    </lineage>
</organism>
<gene>
    <name evidence="1" type="ORF">GIB67_012704</name>
</gene>
<accession>A0A7J7NF70</accession>
<dbReference type="AlphaFoldDB" id="A0A7J7NF70"/>
<evidence type="ECO:0000313" key="1">
    <source>
        <dbReference type="EMBL" id="KAF6165807.1"/>
    </source>
</evidence>
<dbReference type="InterPro" id="IPR012337">
    <property type="entry name" value="RNaseH-like_sf"/>
</dbReference>